<proteinExistence type="predicted"/>
<keyword evidence="1" id="KW-0812">Transmembrane</keyword>
<dbReference type="EMBL" id="JMIY01000003">
    <property type="protein sequence ID" value="KCZ72150.1"/>
    <property type="molecule type" value="Genomic_DNA"/>
</dbReference>
<organism evidence="2 3">
    <name type="scientific">Candidatus Methanoperedens nitratireducens</name>
    <dbReference type="NCBI Taxonomy" id="1392998"/>
    <lineage>
        <taxon>Archaea</taxon>
        <taxon>Methanobacteriati</taxon>
        <taxon>Methanobacteriota</taxon>
        <taxon>Stenosarchaea group</taxon>
        <taxon>Methanomicrobia</taxon>
        <taxon>Methanosarcinales</taxon>
        <taxon>ANME-2 cluster</taxon>
        <taxon>Candidatus Methanoperedentaceae</taxon>
        <taxon>Candidatus Methanoperedens</taxon>
    </lineage>
</organism>
<accession>A0A062V9X4</accession>
<name>A0A062V9X4_9EURY</name>
<gene>
    <name evidence="2" type="ORF">ANME2D_01553</name>
</gene>
<keyword evidence="1" id="KW-0472">Membrane</keyword>
<dbReference type="Proteomes" id="UP000027153">
    <property type="component" value="Unassembled WGS sequence"/>
</dbReference>
<keyword evidence="3" id="KW-1185">Reference proteome</keyword>
<evidence type="ECO:0000256" key="1">
    <source>
        <dbReference type="SAM" id="Phobius"/>
    </source>
</evidence>
<dbReference type="OrthoDB" id="147316at2157"/>
<comment type="caution">
    <text evidence="2">The sequence shown here is derived from an EMBL/GenBank/DDBJ whole genome shotgun (WGS) entry which is preliminary data.</text>
</comment>
<feature type="transmembrane region" description="Helical" evidence="1">
    <location>
        <begin position="6"/>
        <end position="25"/>
    </location>
</feature>
<sequence>MEVKNVVLAVVMIASSMVLTYKWLIRLGSSDTVIIISAVLLIGSLAIMILLVDSRLRELEETVNSKERSIRINIKGVEENLEKKIEDLSKSTSNIFGEFSKRIYR</sequence>
<evidence type="ECO:0000313" key="2">
    <source>
        <dbReference type="EMBL" id="KCZ72150.1"/>
    </source>
</evidence>
<dbReference type="AlphaFoldDB" id="A0A062V9X4"/>
<reference evidence="2 3" key="1">
    <citation type="journal article" date="2013" name="Nature">
        <title>Anaerobic oxidation of methane coupled to nitrate reduction in a novel archaeal lineage.</title>
        <authorList>
            <person name="Haroon M.F."/>
            <person name="Hu S."/>
            <person name="Shi Y."/>
            <person name="Imelfort M."/>
            <person name="Keller J."/>
            <person name="Hugenholtz P."/>
            <person name="Yuan Z."/>
            <person name="Tyson G.W."/>
        </authorList>
    </citation>
    <scope>NUCLEOTIDE SEQUENCE [LARGE SCALE GENOMIC DNA]</scope>
    <source>
        <strain evidence="2 3">ANME-2d</strain>
    </source>
</reference>
<evidence type="ECO:0000313" key="3">
    <source>
        <dbReference type="Proteomes" id="UP000027153"/>
    </source>
</evidence>
<keyword evidence="1" id="KW-1133">Transmembrane helix</keyword>
<dbReference type="RefSeq" id="WP_048090188.1">
    <property type="nucleotide sequence ID" value="NZ_JMIY01000003.1"/>
</dbReference>
<protein>
    <submittedName>
        <fullName evidence="2">Uncharacterized protein</fullName>
    </submittedName>
</protein>
<feature type="transmembrane region" description="Helical" evidence="1">
    <location>
        <begin position="32"/>
        <end position="52"/>
    </location>
</feature>